<keyword evidence="1" id="KW-1133">Transmembrane helix</keyword>
<accession>A0AAD9VGW0</accession>
<name>A0AAD9VGW0_ACRCE</name>
<feature type="transmembrane region" description="Helical" evidence="1">
    <location>
        <begin position="131"/>
        <end position="149"/>
    </location>
</feature>
<comment type="caution">
    <text evidence="2">The sequence shown here is derived from an EMBL/GenBank/DDBJ whole genome shotgun (WGS) entry which is preliminary data.</text>
</comment>
<keyword evidence="3" id="KW-1185">Reference proteome</keyword>
<evidence type="ECO:0000313" key="2">
    <source>
        <dbReference type="EMBL" id="KAK2574113.1"/>
    </source>
</evidence>
<feature type="transmembrane region" description="Helical" evidence="1">
    <location>
        <begin position="186"/>
        <end position="210"/>
    </location>
</feature>
<evidence type="ECO:0000256" key="1">
    <source>
        <dbReference type="SAM" id="Phobius"/>
    </source>
</evidence>
<gene>
    <name evidence="2" type="ORF">P5673_000243</name>
</gene>
<feature type="transmembrane region" description="Helical" evidence="1">
    <location>
        <begin position="156"/>
        <end position="174"/>
    </location>
</feature>
<dbReference type="Proteomes" id="UP001249851">
    <property type="component" value="Unassembled WGS sequence"/>
</dbReference>
<reference evidence="2" key="2">
    <citation type="journal article" date="2023" name="Science">
        <title>Genomic signatures of disease resistance in endangered staghorn corals.</title>
        <authorList>
            <person name="Vollmer S.V."/>
            <person name="Selwyn J.D."/>
            <person name="Despard B.A."/>
            <person name="Roesel C.L."/>
        </authorList>
    </citation>
    <scope>NUCLEOTIDE SEQUENCE</scope>
    <source>
        <strain evidence="2">K2</strain>
    </source>
</reference>
<proteinExistence type="predicted"/>
<reference evidence="2" key="1">
    <citation type="journal article" date="2023" name="G3 (Bethesda)">
        <title>Whole genome assembly and annotation of the endangered Caribbean coral Acropora cervicornis.</title>
        <authorList>
            <person name="Selwyn J.D."/>
            <person name="Vollmer S.V."/>
        </authorList>
    </citation>
    <scope>NUCLEOTIDE SEQUENCE</scope>
    <source>
        <strain evidence="2">K2</strain>
    </source>
</reference>
<dbReference type="EMBL" id="JARQWQ010000001">
    <property type="protein sequence ID" value="KAK2574113.1"/>
    <property type="molecule type" value="Genomic_DNA"/>
</dbReference>
<protein>
    <submittedName>
        <fullName evidence="2">Uncharacterized protein</fullName>
    </submittedName>
</protein>
<organism evidence="2 3">
    <name type="scientific">Acropora cervicornis</name>
    <name type="common">Staghorn coral</name>
    <dbReference type="NCBI Taxonomy" id="6130"/>
    <lineage>
        <taxon>Eukaryota</taxon>
        <taxon>Metazoa</taxon>
        <taxon>Cnidaria</taxon>
        <taxon>Anthozoa</taxon>
        <taxon>Hexacorallia</taxon>
        <taxon>Scleractinia</taxon>
        <taxon>Astrocoeniina</taxon>
        <taxon>Acroporidae</taxon>
        <taxon>Acropora</taxon>
    </lineage>
</organism>
<keyword evidence="1" id="KW-0812">Transmembrane</keyword>
<keyword evidence="1" id="KW-0472">Membrane</keyword>
<evidence type="ECO:0000313" key="3">
    <source>
        <dbReference type="Proteomes" id="UP001249851"/>
    </source>
</evidence>
<sequence>MAFYRNVFSFVVIFAALPNITSVLPQLYCILRSWMPSAADLIQELVLQIHKYCKERIFEDIQQEIARIIDLVKSLYALVHLALQNVFAGIPDTGLLLHNNGMGHTDEILQQVLGYDGAALPGHVGTTINKLLSLILFLFWTIMGLLCISRLSYNKFFLLMSSTFLIHAFLGPVWCIRRLAFCIEILLWLGSLISGKPIPVAISVVVAFTLTGFRKWRKNIAIASNTEDMLKLNETLEKRLAIIEKKLDVSLLKIGSICYTQSNLATERT</sequence>
<dbReference type="AlphaFoldDB" id="A0AAD9VGW0"/>